<dbReference type="EMBL" id="JAIKTS010000005">
    <property type="protein sequence ID" value="MCL7715558.1"/>
    <property type="molecule type" value="Genomic_DNA"/>
</dbReference>
<keyword evidence="4" id="KW-0732">Signal</keyword>
<feature type="domain" description="Fimbrial-type adhesion" evidence="5">
    <location>
        <begin position="233"/>
        <end position="387"/>
    </location>
</feature>
<keyword evidence="7" id="KW-1185">Reference proteome</keyword>
<feature type="chain" id="PRO_5047253976" evidence="4">
    <location>
        <begin position="39"/>
        <end position="388"/>
    </location>
</feature>
<dbReference type="PANTHER" id="PTHR33420">
    <property type="entry name" value="FIMBRIAL SUBUNIT ELFA-RELATED"/>
    <property type="match status" value="1"/>
</dbReference>
<dbReference type="InterPro" id="IPR050263">
    <property type="entry name" value="Bact_Fimbrial_Adh_Pro"/>
</dbReference>
<dbReference type="InterPro" id="IPR036937">
    <property type="entry name" value="Adhesion_dom_fimbrial_sf"/>
</dbReference>
<keyword evidence="3" id="KW-0281">Fimbrium</keyword>
<dbReference type="SUPFAM" id="SSF49401">
    <property type="entry name" value="Bacterial adhesins"/>
    <property type="match status" value="1"/>
</dbReference>
<dbReference type="InterPro" id="IPR008966">
    <property type="entry name" value="Adhesion_dom_sf"/>
</dbReference>
<evidence type="ECO:0000259" key="5">
    <source>
        <dbReference type="Pfam" id="PF00419"/>
    </source>
</evidence>
<protein>
    <submittedName>
        <fullName evidence="6">Fimbrial protein</fullName>
    </submittedName>
</protein>
<organism evidence="6 7">
    <name type="scientific">Stenotrophomonas mori</name>
    <dbReference type="NCBI Taxonomy" id="2871096"/>
    <lineage>
        <taxon>Bacteria</taxon>
        <taxon>Pseudomonadati</taxon>
        <taxon>Pseudomonadota</taxon>
        <taxon>Gammaproteobacteria</taxon>
        <taxon>Lysobacterales</taxon>
        <taxon>Lysobacteraceae</taxon>
        <taxon>Stenotrophomonas</taxon>
    </lineage>
</organism>
<gene>
    <name evidence="6" type="ORF">K5L01_13005</name>
</gene>
<sequence>MTLFLHTHRASRQPLRARLAALVLVLLAALAATAPASAQQTCYAMAATPQAKGSWGVASNASTLRNGSVVASLQGLALFSITQRSVGAYTIGIGGSGNVDSNSYGALPLTGMPGLGVRTVWLPTEFSTSMNTLSQWPNQQPFSNLGGNIGLLAARSTSLTNYTAINNYRIELVVLDINAYRGGAFVYRDNYQVLLQHATHIDGAAAVGCQGGIYNTLKLLEGQSSLPVLPAPVLPTCRFDASSLNQNVTLDGVAPEDVAAYGAPRTAGSAGEKTFHLTAAQCEAGTRFNVYFTDAKQPASTTDYLSTGRAAVGMRLYAGNATTAVRYGPAPTGNEVPSNVAVQAGPTSANQSLDLPFTVQHVRLQGVPPESVVPGQVSAAATVTVVYP</sequence>
<dbReference type="Gene3D" id="2.60.40.1090">
    <property type="entry name" value="Fimbrial-type adhesion domain"/>
    <property type="match status" value="1"/>
</dbReference>
<comment type="subcellular location">
    <subcellularLocation>
        <location evidence="1">Fimbrium</location>
    </subcellularLocation>
</comment>
<dbReference type="InterPro" id="IPR000259">
    <property type="entry name" value="Adhesion_dom_fimbrial"/>
</dbReference>
<feature type="signal peptide" evidence="4">
    <location>
        <begin position="1"/>
        <end position="38"/>
    </location>
</feature>
<evidence type="ECO:0000313" key="7">
    <source>
        <dbReference type="Proteomes" id="UP001431235"/>
    </source>
</evidence>
<evidence type="ECO:0000256" key="1">
    <source>
        <dbReference type="ARBA" id="ARBA00004561"/>
    </source>
</evidence>
<evidence type="ECO:0000313" key="6">
    <source>
        <dbReference type="EMBL" id="MCL7715558.1"/>
    </source>
</evidence>
<evidence type="ECO:0000256" key="2">
    <source>
        <dbReference type="ARBA" id="ARBA00006671"/>
    </source>
</evidence>
<reference evidence="6 7" key="1">
    <citation type="submission" date="2021-08" db="EMBL/GenBank/DDBJ databases">
        <title>Novel members of of the genus Stenotrophomonas from differernt environment.</title>
        <authorList>
            <person name="Deng Y."/>
        </authorList>
    </citation>
    <scope>NUCLEOTIDE SEQUENCE [LARGE SCALE GENOMIC DNA]</scope>
    <source>
        <strain evidence="6 7">CPCC 101365</strain>
    </source>
</reference>
<proteinExistence type="inferred from homology"/>
<evidence type="ECO:0000256" key="3">
    <source>
        <dbReference type="ARBA" id="ARBA00023263"/>
    </source>
</evidence>
<dbReference type="Pfam" id="PF00419">
    <property type="entry name" value="Fimbrial"/>
    <property type="match status" value="1"/>
</dbReference>
<comment type="similarity">
    <text evidence="2">Belongs to the fimbrial protein family.</text>
</comment>
<comment type="caution">
    <text evidence="6">The sequence shown here is derived from an EMBL/GenBank/DDBJ whole genome shotgun (WGS) entry which is preliminary data.</text>
</comment>
<dbReference type="RefSeq" id="WP_250065014.1">
    <property type="nucleotide sequence ID" value="NZ_JAIKTS010000005.1"/>
</dbReference>
<accession>A0ABT0SKE6</accession>
<evidence type="ECO:0000256" key="4">
    <source>
        <dbReference type="SAM" id="SignalP"/>
    </source>
</evidence>
<dbReference type="PANTHER" id="PTHR33420:SF14">
    <property type="entry name" value="TYPE 1 FIMBRIN D-MANNOSE SPECIFIC ADHESIN"/>
    <property type="match status" value="1"/>
</dbReference>
<name>A0ABT0SKE6_9GAMM</name>
<dbReference type="Proteomes" id="UP001431235">
    <property type="component" value="Unassembled WGS sequence"/>
</dbReference>